<reference evidence="1 2" key="1">
    <citation type="submission" date="2011-04" db="EMBL/GenBank/DDBJ databases">
        <title>Complete sequence of Cellulomonas fimi ATCC 484.</title>
        <authorList>
            <consortium name="US DOE Joint Genome Institute"/>
            <person name="Lucas S."/>
            <person name="Han J."/>
            <person name="Lapidus A."/>
            <person name="Cheng J.-F."/>
            <person name="Goodwin L."/>
            <person name="Pitluck S."/>
            <person name="Peters L."/>
            <person name="Chertkov O."/>
            <person name="Detter J.C."/>
            <person name="Han C."/>
            <person name="Tapia R."/>
            <person name="Land M."/>
            <person name="Hauser L."/>
            <person name="Kyrpides N."/>
            <person name="Ivanova N."/>
            <person name="Ovchinnikova G."/>
            <person name="Pagani I."/>
            <person name="Mead D."/>
            <person name="Brumm P."/>
            <person name="Woyke T."/>
        </authorList>
    </citation>
    <scope>NUCLEOTIDE SEQUENCE [LARGE SCALE GENOMIC DNA]</scope>
    <source>
        <strain evidence="2">ATCC 484 / DSM 20113 / JCM 1341 / NBRC 15513 / NCIMB 8980 / NCTC 7547</strain>
    </source>
</reference>
<dbReference type="STRING" id="590998.Celf_0752"/>
<dbReference type="eggNOG" id="COG5094">
    <property type="taxonomic scope" value="Bacteria"/>
</dbReference>
<evidence type="ECO:0000313" key="1">
    <source>
        <dbReference type="EMBL" id="AEE44892.1"/>
    </source>
</evidence>
<dbReference type="AlphaFoldDB" id="F4GZH1"/>
<dbReference type="InterPro" id="IPR043746">
    <property type="entry name" value="DUF5691"/>
</dbReference>
<sequence>MGSVVSAPLGEDLVTAALMGTARRAPDLATIPGAAGDLARRIDEADPAGALLDAAALVAVTRRAGTPARRAPEAPEPAAPETLASVPPAAAQRLAGLLVAPGATADPALLTWLDAAAAAGYRAPAQHLPALLDLACTPSTGAAVRDAVVAVLGERGRWLAAQRDDWAARIDPAPPAGTGDVWDHGTDAQRAAHLSHVRARDPQAGLDLLAGTWKKEKADTRAALLRRLGTGLSAADAPFLEAAVADRSAGVRALAVELLSLLPDAPFTRAVTARALASVRAERRLVRRTLALTLPEAHPGDPFPPPRTGHAPSVWLLTELVAATPLAAWTAHLGGSPADLVAMTAKDAELDVLRRGWTRAARTQRDPVWAAALLAAGVDALDLVDVLAPDARARHLAGLLARDGSGPANRSSAELAGLLARAGDPWPDLLVAAVLTWAAGAGRRQHDWYANGTLTEAVQHLPPRADVEATLRGAADRLDPAHTWRHALHRAADTLHTRRVILEELR</sequence>
<dbReference type="EMBL" id="CP002666">
    <property type="protein sequence ID" value="AEE44892.1"/>
    <property type="molecule type" value="Genomic_DNA"/>
</dbReference>
<name>F4GZH1_CELFA</name>
<keyword evidence="2" id="KW-1185">Reference proteome</keyword>
<gene>
    <name evidence="1" type="ordered locus">Celf_0752</name>
</gene>
<proteinExistence type="predicted"/>
<protein>
    <submittedName>
        <fullName evidence="1">Uncharacterized protein</fullName>
    </submittedName>
</protein>
<accession>F4GZH1</accession>
<evidence type="ECO:0000313" key="2">
    <source>
        <dbReference type="Proteomes" id="UP000008460"/>
    </source>
</evidence>
<dbReference type="KEGG" id="cfi:Celf_0752"/>
<dbReference type="HOGENOM" id="CLU_024794_0_0_11"/>
<organism evidence="1 2">
    <name type="scientific">Cellulomonas fimi (strain ATCC 484 / DSM 20113 / JCM 1341 / CCUG 24087 / LMG 16345 / NBRC 15513 / NCIMB 8980 / NCTC 7547 / NRS-133)</name>
    <dbReference type="NCBI Taxonomy" id="590998"/>
    <lineage>
        <taxon>Bacteria</taxon>
        <taxon>Bacillati</taxon>
        <taxon>Actinomycetota</taxon>
        <taxon>Actinomycetes</taxon>
        <taxon>Micrococcales</taxon>
        <taxon>Cellulomonadaceae</taxon>
        <taxon>Cellulomonas</taxon>
    </lineage>
</organism>
<dbReference type="Proteomes" id="UP000008460">
    <property type="component" value="Chromosome"/>
</dbReference>
<dbReference type="Pfam" id="PF18944">
    <property type="entry name" value="DUF5691"/>
    <property type="match status" value="1"/>
</dbReference>